<keyword evidence="4" id="KW-1003">Cell membrane</keyword>
<dbReference type="EMBL" id="RAQU01000030">
    <property type="protein sequence ID" value="RKK04833.1"/>
    <property type="molecule type" value="Genomic_DNA"/>
</dbReference>
<name>A0A3A9JJ87_9PROT</name>
<comment type="subcellular location">
    <subcellularLocation>
        <location evidence="1 10">Cell membrane</location>
        <topology evidence="1 10">Multi-pass membrane protein</topology>
    </subcellularLocation>
</comment>
<dbReference type="PROSITE" id="PS50928">
    <property type="entry name" value="ABC_TM1"/>
    <property type="match status" value="1"/>
</dbReference>
<comment type="function">
    <text evidence="8">Part of the ABC transporter complex GsiABCD involved in glutathione import. Probably responsible for the translocation of the substrate across the membrane.</text>
</comment>
<dbReference type="AlphaFoldDB" id="A0A3A9JJ87"/>
<evidence type="ECO:0000313" key="12">
    <source>
        <dbReference type="EMBL" id="RKK04833.1"/>
    </source>
</evidence>
<evidence type="ECO:0000256" key="5">
    <source>
        <dbReference type="ARBA" id="ARBA00022692"/>
    </source>
</evidence>
<protein>
    <recommendedName>
        <fullName evidence="9">Glutathione transport system permease protein GsiD</fullName>
    </recommendedName>
</protein>
<evidence type="ECO:0000256" key="2">
    <source>
        <dbReference type="ARBA" id="ARBA00009306"/>
    </source>
</evidence>
<keyword evidence="5 10" id="KW-0812">Transmembrane</keyword>
<keyword evidence="14" id="KW-1185">Reference proteome</keyword>
<dbReference type="PANTHER" id="PTHR43386">
    <property type="entry name" value="OLIGOPEPTIDE TRANSPORT SYSTEM PERMEASE PROTEIN APPC"/>
    <property type="match status" value="1"/>
</dbReference>
<proteinExistence type="inferred from homology"/>
<feature type="transmembrane region" description="Helical" evidence="10">
    <location>
        <begin position="167"/>
        <end position="183"/>
    </location>
</feature>
<evidence type="ECO:0000256" key="1">
    <source>
        <dbReference type="ARBA" id="ARBA00004651"/>
    </source>
</evidence>
<dbReference type="GO" id="GO:0071916">
    <property type="term" value="F:dipeptide transmembrane transporter activity"/>
    <property type="evidence" value="ECO:0007669"/>
    <property type="project" value="TreeGrafter"/>
</dbReference>
<dbReference type="Gene3D" id="1.10.3720.10">
    <property type="entry name" value="MetI-like"/>
    <property type="match status" value="1"/>
</dbReference>
<evidence type="ECO:0000256" key="8">
    <source>
        <dbReference type="ARBA" id="ARBA00037215"/>
    </source>
</evidence>
<dbReference type="SUPFAM" id="SSF161098">
    <property type="entry name" value="MetI-like"/>
    <property type="match status" value="1"/>
</dbReference>
<feature type="domain" description="ABC transmembrane type-1" evidence="11">
    <location>
        <begin position="101"/>
        <end position="290"/>
    </location>
</feature>
<dbReference type="InterPro" id="IPR035906">
    <property type="entry name" value="MetI-like_sf"/>
</dbReference>
<feature type="transmembrane region" description="Helical" evidence="10">
    <location>
        <begin position="143"/>
        <end position="161"/>
    </location>
</feature>
<keyword evidence="6 10" id="KW-1133">Transmembrane helix</keyword>
<dbReference type="InterPro" id="IPR050366">
    <property type="entry name" value="BP-dependent_transpt_permease"/>
</dbReference>
<evidence type="ECO:0000313" key="15">
    <source>
        <dbReference type="Proteomes" id="UP000278036"/>
    </source>
</evidence>
<gene>
    <name evidence="12" type="ORF">D6Z83_07225</name>
    <name evidence="13" type="ORF">EBE87_15445</name>
</gene>
<dbReference type="RefSeq" id="WP_120637657.1">
    <property type="nucleotide sequence ID" value="NZ_RAQU01000030.1"/>
</dbReference>
<dbReference type="InterPro" id="IPR025966">
    <property type="entry name" value="OppC_N"/>
</dbReference>
<dbReference type="FunCoup" id="A0A3A9JJ87">
    <property type="interactions" value="257"/>
</dbReference>
<sequence>MIDARIDDITEADLDSGTSVPLEIRSPLAEFWRRLLRQRVALVAGLLILVVIVAAVAAPWIAPFDPAEPDYENVLAGPSALHWAGTDAYGRDIFSRIIWGARISISVGFLSVALGGVLGVTLGLVSGYFGGWVDNLVMRLCDVMLAFPGILLAIAVVALLGPGVANVIYAVAVFSIPIYARVVRGSTLAVKQTLYVQAARSIGVKGLKLVLRHILPGTLPGIIVTTSLRMGTAILVAAGLSFLGLGAQPPSPEWGAMLADGRSYLGVADHLTFFPGLAIFLIVLAFNLLGDGLRDALDQKLRP</sequence>
<reference evidence="12 15" key="1">
    <citation type="submission" date="2018-09" db="EMBL/GenBank/DDBJ databases">
        <title>Roseomonas sp. nov., isolated from feces of Tibetan antelopes in the Qinghai-Tibet plateau, China.</title>
        <authorList>
            <person name="Tian Z."/>
        </authorList>
    </citation>
    <scope>NUCLEOTIDE SEQUENCE [LARGE SCALE GENOMIC DNA]</scope>
    <source>
        <strain evidence="13 14">Z23</strain>
        <strain evidence="12 15">Z24</strain>
    </source>
</reference>
<dbReference type="PANTHER" id="PTHR43386:SF3">
    <property type="entry name" value="GLUTATHIONE TRANSPORT SYSTEM PERMEASE PROTEIN GSID"/>
    <property type="match status" value="1"/>
</dbReference>
<dbReference type="GO" id="GO:0005886">
    <property type="term" value="C:plasma membrane"/>
    <property type="evidence" value="ECO:0007669"/>
    <property type="project" value="UniProtKB-SubCell"/>
</dbReference>
<evidence type="ECO:0000259" key="11">
    <source>
        <dbReference type="PROSITE" id="PS50928"/>
    </source>
</evidence>
<dbReference type="Proteomes" id="UP000274097">
    <property type="component" value="Unassembled WGS sequence"/>
</dbReference>
<evidence type="ECO:0000313" key="14">
    <source>
        <dbReference type="Proteomes" id="UP000274097"/>
    </source>
</evidence>
<keyword evidence="7 10" id="KW-0472">Membrane</keyword>
<evidence type="ECO:0000256" key="7">
    <source>
        <dbReference type="ARBA" id="ARBA00023136"/>
    </source>
</evidence>
<comment type="similarity">
    <text evidence="2 10">Belongs to the binding-protein-dependent transport system permease family.</text>
</comment>
<evidence type="ECO:0000313" key="13">
    <source>
        <dbReference type="EMBL" id="RMI20532.1"/>
    </source>
</evidence>
<evidence type="ECO:0000256" key="4">
    <source>
        <dbReference type="ARBA" id="ARBA00022475"/>
    </source>
</evidence>
<dbReference type="InParanoid" id="A0A3A9JJ87"/>
<evidence type="ECO:0000256" key="6">
    <source>
        <dbReference type="ARBA" id="ARBA00022989"/>
    </source>
</evidence>
<dbReference type="Pfam" id="PF12911">
    <property type="entry name" value="OppC_N"/>
    <property type="match status" value="1"/>
</dbReference>
<feature type="transmembrane region" description="Helical" evidence="10">
    <location>
        <begin position="267"/>
        <end position="290"/>
    </location>
</feature>
<feature type="transmembrane region" description="Helical" evidence="10">
    <location>
        <begin position="109"/>
        <end position="131"/>
    </location>
</feature>
<organism evidence="12 15">
    <name type="scientific">Teichococcus wenyumeiae</name>
    <dbReference type="NCBI Taxonomy" id="2478470"/>
    <lineage>
        <taxon>Bacteria</taxon>
        <taxon>Pseudomonadati</taxon>
        <taxon>Pseudomonadota</taxon>
        <taxon>Alphaproteobacteria</taxon>
        <taxon>Acetobacterales</taxon>
        <taxon>Roseomonadaceae</taxon>
        <taxon>Roseomonas</taxon>
    </lineage>
</organism>
<dbReference type="OrthoDB" id="9766870at2"/>
<comment type="caution">
    <text evidence="12">The sequence shown here is derived from an EMBL/GenBank/DDBJ whole genome shotgun (WGS) entry which is preliminary data.</text>
</comment>
<evidence type="ECO:0000256" key="3">
    <source>
        <dbReference type="ARBA" id="ARBA00022448"/>
    </source>
</evidence>
<dbReference type="CDD" id="cd06261">
    <property type="entry name" value="TM_PBP2"/>
    <property type="match status" value="1"/>
</dbReference>
<dbReference type="EMBL" id="RFLX01000011">
    <property type="protein sequence ID" value="RMI20532.1"/>
    <property type="molecule type" value="Genomic_DNA"/>
</dbReference>
<dbReference type="Proteomes" id="UP000278036">
    <property type="component" value="Unassembled WGS sequence"/>
</dbReference>
<dbReference type="InterPro" id="IPR000515">
    <property type="entry name" value="MetI-like"/>
</dbReference>
<feature type="transmembrane region" description="Helical" evidence="10">
    <location>
        <begin position="40"/>
        <end position="62"/>
    </location>
</feature>
<accession>A0A3A9JJ87</accession>
<feature type="transmembrane region" description="Helical" evidence="10">
    <location>
        <begin position="228"/>
        <end position="247"/>
    </location>
</feature>
<keyword evidence="3 10" id="KW-0813">Transport</keyword>
<dbReference type="Pfam" id="PF00528">
    <property type="entry name" value="BPD_transp_1"/>
    <property type="match status" value="1"/>
</dbReference>
<evidence type="ECO:0000256" key="9">
    <source>
        <dbReference type="ARBA" id="ARBA00041106"/>
    </source>
</evidence>
<evidence type="ECO:0000256" key="10">
    <source>
        <dbReference type="RuleBase" id="RU363032"/>
    </source>
</evidence>